<gene>
    <name evidence="2" type="ORF">K2173_016165</name>
</gene>
<organism evidence="2 3">
    <name type="scientific">Erythroxylum novogranatense</name>
    <dbReference type="NCBI Taxonomy" id="1862640"/>
    <lineage>
        <taxon>Eukaryota</taxon>
        <taxon>Viridiplantae</taxon>
        <taxon>Streptophyta</taxon>
        <taxon>Embryophyta</taxon>
        <taxon>Tracheophyta</taxon>
        <taxon>Spermatophyta</taxon>
        <taxon>Magnoliopsida</taxon>
        <taxon>eudicotyledons</taxon>
        <taxon>Gunneridae</taxon>
        <taxon>Pentapetalae</taxon>
        <taxon>rosids</taxon>
        <taxon>fabids</taxon>
        <taxon>Malpighiales</taxon>
        <taxon>Erythroxylaceae</taxon>
        <taxon>Erythroxylum</taxon>
    </lineage>
</organism>
<keyword evidence="3" id="KW-1185">Reference proteome</keyword>
<dbReference type="EMBL" id="JAIWQS010000011">
    <property type="protein sequence ID" value="KAJ8750984.1"/>
    <property type="molecule type" value="Genomic_DNA"/>
</dbReference>
<keyword evidence="1" id="KW-0812">Transmembrane</keyword>
<dbReference type="PANTHER" id="PTHR36369:SF1">
    <property type="entry name" value="TRANSMEMBRANE PROTEIN"/>
    <property type="match status" value="1"/>
</dbReference>
<feature type="transmembrane region" description="Helical" evidence="1">
    <location>
        <begin position="20"/>
        <end position="41"/>
    </location>
</feature>
<sequence length="199" mass="22010">MNVLDSPLDALVFDYASLGILTVVNNLWTWVALLTAAISFWRIRAAGASASIAAKSKQASPAACIDRVAEEPQPIPEISLTEPVVKQLKTTTVLSRPIFEDAGVCKGKFVAYFEDDTESEENVDDSSDSIEVDGWSCYDDSDDRNGEDWFGGWERLLLVKMGDTSWYRYQDLTAIDGNVVRLWDGVRAEKYGSSILVVN</sequence>
<dbReference type="Proteomes" id="UP001159364">
    <property type="component" value="Linkage Group LG11"/>
</dbReference>
<dbReference type="AlphaFoldDB" id="A0AAV8SFQ9"/>
<evidence type="ECO:0000313" key="2">
    <source>
        <dbReference type="EMBL" id="KAJ8750984.1"/>
    </source>
</evidence>
<comment type="caution">
    <text evidence="2">The sequence shown here is derived from an EMBL/GenBank/DDBJ whole genome shotgun (WGS) entry which is preliminary data.</text>
</comment>
<reference evidence="2 3" key="1">
    <citation type="submission" date="2021-09" db="EMBL/GenBank/DDBJ databases">
        <title>Genomic insights and catalytic innovation underlie evolution of tropane alkaloids biosynthesis.</title>
        <authorList>
            <person name="Wang Y.-J."/>
            <person name="Tian T."/>
            <person name="Huang J.-P."/>
            <person name="Huang S.-X."/>
        </authorList>
    </citation>
    <scope>NUCLEOTIDE SEQUENCE [LARGE SCALE GENOMIC DNA]</scope>
    <source>
        <strain evidence="2">KIB-2018</strain>
        <tissue evidence="2">Leaf</tissue>
    </source>
</reference>
<dbReference type="PANTHER" id="PTHR36369">
    <property type="entry name" value="TRANSMEMBRANE PROTEIN"/>
    <property type="match status" value="1"/>
</dbReference>
<protein>
    <submittedName>
        <fullName evidence="2">Uncharacterized protein</fullName>
    </submittedName>
</protein>
<proteinExistence type="predicted"/>
<name>A0AAV8SFQ9_9ROSI</name>
<keyword evidence="1" id="KW-0472">Membrane</keyword>
<evidence type="ECO:0000313" key="3">
    <source>
        <dbReference type="Proteomes" id="UP001159364"/>
    </source>
</evidence>
<accession>A0AAV8SFQ9</accession>
<keyword evidence="1" id="KW-1133">Transmembrane helix</keyword>
<evidence type="ECO:0000256" key="1">
    <source>
        <dbReference type="SAM" id="Phobius"/>
    </source>
</evidence>